<dbReference type="Proteomes" id="UP000322976">
    <property type="component" value="Unassembled WGS sequence"/>
</dbReference>
<dbReference type="EMBL" id="VTPS01000007">
    <property type="protein sequence ID" value="TZE82315.1"/>
    <property type="molecule type" value="Genomic_DNA"/>
</dbReference>
<feature type="chain" id="PRO_5023049144" description="DUF5626 domain-containing protein" evidence="1">
    <location>
        <begin position="26"/>
        <end position="182"/>
    </location>
</feature>
<gene>
    <name evidence="2" type="ORF">FWJ32_06085</name>
</gene>
<accession>A0A5D8QCA6</accession>
<feature type="signal peptide" evidence="1">
    <location>
        <begin position="1"/>
        <end position="25"/>
    </location>
</feature>
<name>A0A5D8QCA6_9THEO</name>
<evidence type="ECO:0000313" key="2">
    <source>
        <dbReference type="EMBL" id="TZE82315.1"/>
    </source>
</evidence>
<comment type="caution">
    <text evidence="2">The sequence shown here is derived from an EMBL/GenBank/DDBJ whole genome shotgun (WGS) entry which is preliminary data.</text>
</comment>
<proteinExistence type="predicted"/>
<dbReference type="AlphaFoldDB" id="A0A5D8QCA6"/>
<keyword evidence="3" id="KW-1185">Reference proteome</keyword>
<organism evidence="2 3">
    <name type="scientific">Calorimonas adulescens</name>
    <dbReference type="NCBI Taxonomy" id="2606906"/>
    <lineage>
        <taxon>Bacteria</taxon>
        <taxon>Bacillati</taxon>
        <taxon>Bacillota</taxon>
        <taxon>Clostridia</taxon>
        <taxon>Thermoanaerobacterales</taxon>
        <taxon>Thermoanaerobacteraceae</taxon>
        <taxon>Calorimonas</taxon>
    </lineage>
</organism>
<dbReference type="RefSeq" id="WP_149545078.1">
    <property type="nucleotide sequence ID" value="NZ_VTPS01000007.1"/>
</dbReference>
<evidence type="ECO:0000313" key="3">
    <source>
        <dbReference type="Proteomes" id="UP000322976"/>
    </source>
</evidence>
<protein>
    <recommendedName>
        <fullName evidence="4">DUF5626 domain-containing protein</fullName>
    </recommendedName>
</protein>
<reference evidence="2 3" key="1">
    <citation type="submission" date="2019-08" db="EMBL/GenBank/DDBJ databases">
        <title>Calorimonas adulescens gen. nov., sp. nov., an anaerobic thermophilic bacterium from Sakhalin hot spring.</title>
        <authorList>
            <person name="Khomyakova M.A."/>
            <person name="Merkel A.Y."/>
            <person name="Novikov A."/>
            <person name="Bonch-Osmolovskaya E.A."/>
            <person name="Slobodkin A.I."/>
        </authorList>
    </citation>
    <scope>NUCLEOTIDE SEQUENCE [LARGE SCALE GENOMIC DNA]</scope>
    <source>
        <strain evidence="2 3">A05MB</strain>
    </source>
</reference>
<evidence type="ECO:0000256" key="1">
    <source>
        <dbReference type="SAM" id="SignalP"/>
    </source>
</evidence>
<keyword evidence="1" id="KW-0732">Signal</keyword>
<evidence type="ECO:0008006" key="4">
    <source>
        <dbReference type="Google" id="ProtNLM"/>
    </source>
</evidence>
<sequence>MNRKLLSLCLCSMLLFVALPMNVFAQDVNSNADDFSKIVNKPVNATIDVNTDLGLIIVTTPVEQENDYVIESEPVEVGLEGVDGPGSVPEKQASVTFSHKVYDRDGVLIATVYSTVTGWYSEVDKWSEISSITAEITGELAHDFTYTTSKSGNTGTLKLYFNGLSAGTFNYRINYHGEITNY</sequence>